<reference evidence="5" key="2">
    <citation type="journal article" date="2021" name="PeerJ">
        <title>Extensive microbial diversity within the chicken gut microbiome revealed by metagenomics and culture.</title>
        <authorList>
            <person name="Gilroy R."/>
            <person name="Ravi A."/>
            <person name="Getino M."/>
            <person name="Pursley I."/>
            <person name="Horton D.L."/>
            <person name="Alikhan N.F."/>
            <person name="Baker D."/>
            <person name="Gharbi K."/>
            <person name="Hall N."/>
            <person name="Watson M."/>
            <person name="Adriaenssens E.M."/>
            <person name="Foster-Nyarko E."/>
            <person name="Jarju S."/>
            <person name="Secka A."/>
            <person name="Antonio M."/>
            <person name="Oren A."/>
            <person name="Chaudhuri R.R."/>
            <person name="La Ragione R."/>
            <person name="Hildebrand F."/>
            <person name="Pallen M.J."/>
        </authorList>
    </citation>
    <scope>NUCLEOTIDE SEQUENCE</scope>
    <source>
        <strain evidence="5">F6-4510</strain>
    </source>
</reference>
<dbReference type="EMBL" id="JADIMX010000023">
    <property type="protein sequence ID" value="MBO8433882.1"/>
    <property type="molecule type" value="Genomic_DNA"/>
</dbReference>
<dbReference type="InterPro" id="IPR003313">
    <property type="entry name" value="AraC-bd"/>
</dbReference>
<dbReference type="PANTHER" id="PTHR43280">
    <property type="entry name" value="ARAC-FAMILY TRANSCRIPTIONAL REGULATOR"/>
    <property type="match status" value="1"/>
</dbReference>
<dbReference type="PANTHER" id="PTHR43280:SF34">
    <property type="entry name" value="ARAC-FAMILY TRANSCRIPTIONAL REGULATOR"/>
    <property type="match status" value="1"/>
</dbReference>
<keyword evidence="1" id="KW-0805">Transcription regulation</keyword>
<dbReference type="GO" id="GO:0003700">
    <property type="term" value="F:DNA-binding transcription factor activity"/>
    <property type="evidence" value="ECO:0007669"/>
    <property type="project" value="InterPro"/>
</dbReference>
<dbReference type="AlphaFoldDB" id="A0A9D9H3I0"/>
<protein>
    <submittedName>
        <fullName evidence="5">AraC family transcriptional regulator</fullName>
    </submittedName>
</protein>
<evidence type="ECO:0000313" key="5">
    <source>
        <dbReference type="EMBL" id="MBO8433882.1"/>
    </source>
</evidence>
<evidence type="ECO:0000256" key="3">
    <source>
        <dbReference type="ARBA" id="ARBA00023163"/>
    </source>
</evidence>
<evidence type="ECO:0000256" key="2">
    <source>
        <dbReference type="ARBA" id="ARBA00023125"/>
    </source>
</evidence>
<dbReference type="InterPro" id="IPR037923">
    <property type="entry name" value="HTH-like"/>
</dbReference>
<dbReference type="InterPro" id="IPR014710">
    <property type="entry name" value="RmlC-like_jellyroll"/>
</dbReference>
<evidence type="ECO:0000313" key="6">
    <source>
        <dbReference type="Proteomes" id="UP000823611"/>
    </source>
</evidence>
<dbReference type="SMART" id="SM00342">
    <property type="entry name" value="HTH_ARAC"/>
    <property type="match status" value="1"/>
</dbReference>
<dbReference type="GO" id="GO:0043565">
    <property type="term" value="F:sequence-specific DNA binding"/>
    <property type="evidence" value="ECO:0007669"/>
    <property type="project" value="InterPro"/>
</dbReference>
<dbReference type="Pfam" id="PF02311">
    <property type="entry name" value="AraC_binding"/>
    <property type="match status" value="1"/>
</dbReference>
<dbReference type="InterPro" id="IPR009057">
    <property type="entry name" value="Homeodomain-like_sf"/>
</dbReference>
<keyword evidence="2" id="KW-0238">DNA-binding</keyword>
<dbReference type="Pfam" id="PF12833">
    <property type="entry name" value="HTH_18"/>
    <property type="match status" value="1"/>
</dbReference>
<dbReference type="SUPFAM" id="SSF46689">
    <property type="entry name" value="Homeodomain-like"/>
    <property type="match status" value="2"/>
</dbReference>
<gene>
    <name evidence="5" type="ORF">IAC55_00990</name>
</gene>
<feature type="domain" description="HTH araC/xylS-type" evidence="4">
    <location>
        <begin position="193"/>
        <end position="291"/>
    </location>
</feature>
<accession>A0A9D9H3I0</accession>
<name>A0A9D9H3I0_9FIRM</name>
<sequence length="294" mass="34143">MNINEYQLYEEVKEHTPTNFPYNTYICSIPLNFKEVPLHWHSEIEIIAIKKGAGIVTVDLDRKTVTTGDIIFIRPGQLHSIEQDGTNSMEYENILFKKELLISGQYDLCATQFILPLMKGNIHTTTFFTPVLPYYDDISSCIEEIDKLSDKKKDGYQLMLKSTLFKLIFSIISNKDTGENTTNIQTKSLEKLKFILKYVEEHYSEHITIEDMASLTFYSKSHFMKFFKSHIGTGFIDYLNNYRLMMAEQMIKTSDLTILEIAQLSGFDNISYFNRMFKKKYGVSPSNLRKNIKG</sequence>
<dbReference type="PROSITE" id="PS00041">
    <property type="entry name" value="HTH_ARAC_FAMILY_1"/>
    <property type="match status" value="1"/>
</dbReference>
<dbReference type="InterPro" id="IPR018060">
    <property type="entry name" value="HTH_AraC"/>
</dbReference>
<comment type="caution">
    <text evidence="5">The sequence shown here is derived from an EMBL/GenBank/DDBJ whole genome shotgun (WGS) entry which is preliminary data.</text>
</comment>
<proteinExistence type="predicted"/>
<evidence type="ECO:0000259" key="4">
    <source>
        <dbReference type="PROSITE" id="PS01124"/>
    </source>
</evidence>
<dbReference type="PRINTS" id="PR00032">
    <property type="entry name" value="HTHARAC"/>
</dbReference>
<dbReference type="InterPro" id="IPR018062">
    <property type="entry name" value="HTH_AraC-typ_CS"/>
</dbReference>
<keyword evidence="3" id="KW-0804">Transcription</keyword>
<dbReference type="SUPFAM" id="SSF51215">
    <property type="entry name" value="Regulatory protein AraC"/>
    <property type="match status" value="1"/>
</dbReference>
<dbReference type="InterPro" id="IPR020449">
    <property type="entry name" value="Tscrpt_reg_AraC-type_HTH"/>
</dbReference>
<dbReference type="Proteomes" id="UP000823611">
    <property type="component" value="Unassembled WGS sequence"/>
</dbReference>
<dbReference type="Gene3D" id="2.60.120.10">
    <property type="entry name" value="Jelly Rolls"/>
    <property type="match status" value="1"/>
</dbReference>
<reference evidence="5" key="1">
    <citation type="submission" date="2020-10" db="EMBL/GenBank/DDBJ databases">
        <authorList>
            <person name="Gilroy R."/>
        </authorList>
    </citation>
    <scope>NUCLEOTIDE SEQUENCE</scope>
    <source>
        <strain evidence="5">F6-4510</strain>
    </source>
</reference>
<dbReference type="Gene3D" id="1.10.10.60">
    <property type="entry name" value="Homeodomain-like"/>
    <property type="match status" value="2"/>
</dbReference>
<organism evidence="5 6">
    <name type="scientific">Candidatus Fimicola merdigallinarum</name>
    <dbReference type="NCBI Taxonomy" id="2840819"/>
    <lineage>
        <taxon>Bacteria</taxon>
        <taxon>Bacillati</taxon>
        <taxon>Bacillota</taxon>
        <taxon>Clostridia</taxon>
        <taxon>Lachnospirales</taxon>
        <taxon>Lachnospiraceae</taxon>
        <taxon>Lachnospiraceae incertae sedis</taxon>
        <taxon>Candidatus Fimicola</taxon>
    </lineage>
</organism>
<dbReference type="PROSITE" id="PS01124">
    <property type="entry name" value="HTH_ARAC_FAMILY_2"/>
    <property type="match status" value="1"/>
</dbReference>
<evidence type="ECO:0000256" key="1">
    <source>
        <dbReference type="ARBA" id="ARBA00023015"/>
    </source>
</evidence>